<organism evidence="7 8">
    <name type="scientific">Lichenicola cladoniae</name>
    <dbReference type="NCBI Taxonomy" id="1484109"/>
    <lineage>
        <taxon>Bacteria</taxon>
        <taxon>Pseudomonadati</taxon>
        <taxon>Pseudomonadota</taxon>
        <taxon>Alphaproteobacteria</taxon>
        <taxon>Acetobacterales</taxon>
        <taxon>Acetobacteraceae</taxon>
        <taxon>Lichenicola</taxon>
    </lineage>
</organism>
<feature type="transmembrane region" description="Helical" evidence="5">
    <location>
        <begin position="94"/>
        <end position="114"/>
    </location>
</feature>
<dbReference type="InterPro" id="IPR011547">
    <property type="entry name" value="SLC26A/SulP_dom"/>
</dbReference>
<feature type="transmembrane region" description="Helical" evidence="5">
    <location>
        <begin position="382"/>
        <end position="399"/>
    </location>
</feature>
<evidence type="ECO:0000256" key="1">
    <source>
        <dbReference type="ARBA" id="ARBA00004141"/>
    </source>
</evidence>
<keyword evidence="2 5" id="KW-0812">Transmembrane</keyword>
<keyword evidence="3 5" id="KW-1133">Transmembrane helix</keyword>
<feature type="transmembrane region" description="Helical" evidence="5">
    <location>
        <begin position="207"/>
        <end position="229"/>
    </location>
</feature>
<dbReference type="InterPro" id="IPR036513">
    <property type="entry name" value="STAS_dom_sf"/>
</dbReference>
<feature type="transmembrane region" description="Helical" evidence="5">
    <location>
        <begin position="177"/>
        <end position="195"/>
    </location>
</feature>
<dbReference type="SUPFAM" id="SSF52091">
    <property type="entry name" value="SpoIIaa-like"/>
    <property type="match status" value="1"/>
</dbReference>
<dbReference type="InterPro" id="IPR001902">
    <property type="entry name" value="SLC26A/SulP_fam"/>
</dbReference>
<reference evidence="7 8" key="1">
    <citation type="journal article" date="2014" name="World J. Microbiol. Biotechnol.">
        <title>Biodiversity and physiological characteristics of Antarctic and Arctic lichens-associated bacteria.</title>
        <authorList>
            <person name="Lee Y.M."/>
            <person name="Kim E.H."/>
            <person name="Lee H.K."/>
            <person name="Hong S.G."/>
        </authorList>
    </citation>
    <scope>NUCLEOTIDE SEQUENCE [LARGE SCALE GENOMIC DNA]</scope>
    <source>
        <strain evidence="7 8">PAMC 26569</strain>
    </source>
</reference>
<feature type="transmembrane region" description="Helical" evidence="5">
    <location>
        <begin position="352"/>
        <end position="370"/>
    </location>
</feature>
<comment type="subcellular location">
    <subcellularLocation>
        <location evidence="1">Membrane</location>
        <topology evidence="1">Multi-pass membrane protein</topology>
    </subcellularLocation>
</comment>
<dbReference type="GO" id="GO:0016020">
    <property type="term" value="C:membrane"/>
    <property type="evidence" value="ECO:0007669"/>
    <property type="project" value="UniProtKB-SubCell"/>
</dbReference>
<feature type="transmembrane region" description="Helical" evidence="5">
    <location>
        <begin position="53"/>
        <end position="74"/>
    </location>
</feature>
<proteinExistence type="predicted"/>
<evidence type="ECO:0000256" key="3">
    <source>
        <dbReference type="ARBA" id="ARBA00022989"/>
    </source>
</evidence>
<feature type="transmembrane region" description="Helical" evidence="5">
    <location>
        <begin position="126"/>
        <end position="148"/>
    </location>
</feature>
<dbReference type="Pfam" id="PF00916">
    <property type="entry name" value="Sulfate_transp"/>
    <property type="match status" value="1"/>
</dbReference>
<dbReference type="RefSeq" id="WP_171836801.1">
    <property type="nucleotide sequence ID" value="NZ_CP053708.1"/>
</dbReference>
<feature type="transmembrane region" description="Helical" evidence="5">
    <location>
        <begin position="328"/>
        <end position="346"/>
    </location>
</feature>
<dbReference type="Proteomes" id="UP000500767">
    <property type="component" value="Chromosome"/>
</dbReference>
<evidence type="ECO:0000313" key="7">
    <source>
        <dbReference type="EMBL" id="QKE89074.1"/>
    </source>
</evidence>
<accession>A0A6M8GZR7</accession>
<feature type="domain" description="SLC26A/SulP transporter" evidence="6">
    <location>
        <begin position="21"/>
        <end position="393"/>
    </location>
</feature>
<keyword evidence="4 5" id="KW-0472">Membrane</keyword>
<sequence length="517" mass="53697">MTKTAAPVVITKPAKGFIATLARDLPASLVVFLVALPLCMGIAVASGLPPEKGILTGIIGGVVVGFLAGSPLQVSGPAAGLAVIVFDLVRQQGVGALGPILLLAGLIQIVAGTVRLGGWFRAVSPAVVHGMLAGIGVLIVAGQVHVLLDNKPLPDGLGNLMAIPAAYSGLLPFDGKAPQMALMVGLVTIGCMIGWEKLRPKRLRLVPGALVGVAAGTILAAVAALPIKFVAVPDSFLGGIGVIDLGILATPAVFGLLPTALAVAFIASAETLLSAAAVDRMHDGPRTQYNRELSAQGVGNLLCGLLGALPMTGVIVRSSANVQAGAVSRMSAILHGVWLLALVVAAPWLLRLVPMAALAGVLVVTGYRLVSLQHVRHLFDRYGILPAIIWAVTFVTVVSTDLLTGVLVGLGLVVLETIPHLTRLRLRVRHRSLGDGITEVRLAGRATFLMLPQLQKALDEVPPTPVLRVRSKALRHIDHTCMEALSEWAAARRRQGSEVEIVSDAEPRLARTLAFAA</sequence>
<dbReference type="PANTHER" id="PTHR11814">
    <property type="entry name" value="SULFATE TRANSPORTER"/>
    <property type="match status" value="1"/>
</dbReference>
<evidence type="ECO:0000259" key="6">
    <source>
        <dbReference type="Pfam" id="PF00916"/>
    </source>
</evidence>
<evidence type="ECO:0000256" key="4">
    <source>
        <dbReference type="ARBA" id="ARBA00023136"/>
    </source>
</evidence>
<evidence type="ECO:0000256" key="2">
    <source>
        <dbReference type="ARBA" id="ARBA00022692"/>
    </source>
</evidence>
<keyword evidence="8" id="KW-1185">Reference proteome</keyword>
<dbReference type="AlphaFoldDB" id="A0A6M8GZR7"/>
<dbReference type="EMBL" id="CP053708">
    <property type="protein sequence ID" value="QKE89074.1"/>
    <property type="molecule type" value="Genomic_DNA"/>
</dbReference>
<evidence type="ECO:0000313" key="8">
    <source>
        <dbReference type="Proteomes" id="UP000500767"/>
    </source>
</evidence>
<feature type="transmembrane region" description="Helical" evidence="5">
    <location>
        <begin position="298"/>
        <end position="316"/>
    </location>
</feature>
<dbReference type="GO" id="GO:0055085">
    <property type="term" value="P:transmembrane transport"/>
    <property type="evidence" value="ECO:0007669"/>
    <property type="project" value="InterPro"/>
</dbReference>
<name>A0A6M8GZR7_9PROT</name>
<evidence type="ECO:0000256" key="5">
    <source>
        <dbReference type="SAM" id="Phobius"/>
    </source>
</evidence>
<protein>
    <submittedName>
        <fullName evidence="7">SulP family inorganic anion transporter</fullName>
    </submittedName>
</protein>
<dbReference type="KEGG" id="lck:HN018_02525"/>
<gene>
    <name evidence="7" type="ORF">HN018_02525</name>
</gene>
<feature type="transmembrane region" description="Helical" evidence="5">
    <location>
        <begin position="25"/>
        <end position="46"/>
    </location>
</feature>